<protein>
    <recommendedName>
        <fullName evidence="11">E3 ubiquitin-protein ligase RNF166</fullName>
        <ecNumber evidence="4">2.3.2.27</ecNumber>
    </recommendedName>
    <alternativeName>
        <fullName evidence="13">RING finger protein 166</fullName>
    </alternativeName>
    <alternativeName>
        <fullName evidence="12">RING-type E3 ubiquitin transferase RNF166</fullName>
    </alternativeName>
</protein>
<dbReference type="PANTHER" id="PTHR46016:SF4">
    <property type="entry name" value="E3 UBIQUITIN-PROTEIN LIGASE RNF166"/>
    <property type="match status" value="1"/>
</dbReference>
<evidence type="ECO:0000256" key="4">
    <source>
        <dbReference type="ARBA" id="ARBA00012483"/>
    </source>
</evidence>
<gene>
    <name evidence="16" type="primary">RNF125</name>
</gene>
<dbReference type="Ensembl" id="ENSLOCT00000015007.1">
    <property type="protein sequence ID" value="ENSLOCP00000014978.1"/>
    <property type="gene ID" value="ENSLOCG00000012183.1"/>
</dbReference>
<keyword evidence="7" id="KW-0479">Metal-binding</keyword>
<organism evidence="16 17">
    <name type="scientific">Lepisosteus oculatus</name>
    <name type="common">Spotted gar</name>
    <dbReference type="NCBI Taxonomy" id="7918"/>
    <lineage>
        <taxon>Eukaryota</taxon>
        <taxon>Metazoa</taxon>
        <taxon>Chordata</taxon>
        <taxon>Craniata</taxon>
        <taxon>Vertebrata</taxon>
        <taxon>Euteleostomi</taxon>
        <taxon>Actinopterygii</taxon>
        <taxon>Neopterygii</taxon>
        <taxon>Holostei</taxon>
        <taxon>Semionotiformes</taxon>
        <taxon>Lepisosteidae</taxon>
        <taxon>Lepisosteus</taxon>
    </lineage>
</organism>
<dbReference type="PANTHER" id="PTHR46016">
    <property type="entry name" value="ZINC FINGER, RING/FYVE/PHD-TYPE"/>
    <property type="match status" value="1"/>
</dbReference>
<comment type="pathway">
    <text evidence="3">Protein modification; protein ubiquitination.</text>
</comment>
<dbReference type="OMA" id="FKNCTEC"/>
<dbReference type="GeneTree" id="ENSGT00950000182909"/>
<dbReference type="Gene3D" id="3.30.40.10">
    <property type="entry name" value="Zinc/RING finger domain, C3HC4 (zinc finger)"/>
    <property type="match status" value="1"/>
</dbReference>
<evidence type="ECO:0000256" key="6">
    <source>
        <dbReference type="ARBA" id="ARBA00022679"/>
    </source>
</evidence>
<evidence type="ECO:0000256" key="7">
    <source>
        <dbReference type="ARBA" id="ARBA00022723"/>
    </source>
</evidence>
<dbReference type="EC" id="2.3.2.27" evidence="4"/>
<comment type="catalytic activity">
    <reaction evidence="1">
        <text>S-ubiquitinyl-[E2 ubiquitin-conjugating enzyme]-L-cysteine + [acceptor protein]-L-lysine = [E2 ubiquitin-conjugating enzyme]-L-cysteine + N(6)-ubiquitinyl-[acceptor protein]-L-lysine.</text>
        <dbReference type="EC" id="2.3.2.27"/>
    </reaction>
</comment>
<evidence type="ECO:0000313" key="16">
    <source>
        <dbReference type="Ensembl" id="ENSLOCP00000014978.1"/>
    </source>
</evidence>
<keyword evidence="17" id="KW-1185">Reference proteome</keyword>
<dbReference type="Proteomes" id="UP000018468">
    <property type="component" value="Unassembled WGS sequence"/>
</dbReference>
<dbReference type="KEGG" id="loc:102698387"/>
<keyword evidence="5" id="KW-0963">Cytoplasm</keyword>
<dbReference type="InterPro" id="IPR051438">
    <property type="entry name" value="RNF_E3_ubiq-protein_ligase"/>
</dbReference>
<dbReference type="Pfam" id="PF18574">
    <property type="entry name" value="zf_C2HC_14"/>
    <property type="match status" value="1"/>
</dbReference>
<evidence type="ECO:0000256" key="1">
    <source>
        <dbReference type="ARBA" id="ARBA00000900"/>
    </source>
</evidence>
<evidence type="ECO:0000313" key="17">
    <source>
        <dbReference type="Proteomes" id="UP000018468"/>
    </source>
</evidence>
<proteinExistence type="predicted"/>
<evidence type="ECO:0000256" key="5">
    <source>
        <dbReference type="ARBA" id="ARBA00022490"/>
    </source>
</evidence>
<dbReference type="HOGENOM" id="CLU_092448_1_0_1"/>
<evidence type="ECO:0000256" key="13">
    <source>
        <dbReference type="ARBA" id="ARBA00041621"/>
    </source>
</evidence>
<dbReference type="GO" id="GO:0000209">
    <property type="term" value="P:protein polyubiquitination"/>
    <property type="evidence" value="ECO:0000318"/>
    <property type="project" value="GO_Central"/>
</dbReference>
<dbReference type="InterPro" id="IPR034734">
    <property type="entry name" value="ZF_C2HC_RNF"/>
</dbReference>
<evidence type="ECO:0000259" key="15">
    <source>
        <dbReference type="PROSITE" id="PS50089"/>
    </source>
</evidence>
<dbReference type="InterPro" id="IPR008598">
    <property type="entry name" value="Di19_Zn-bd"/>
</dbReference>
<evidence type="ECO:0000256" key="9">
    <source>
        <dbReference type="ARBA" id="ARBA00022786"/>
    </source>
</evidence>
<dbReference type="InterPro" id="IPR001841">
    <property type="entry name" value="Znf_RING"/>
</dbReference>
<keyword evidence="10" id="KW-0862">Zinc</keyword>
<dbReference type="PROSITE" id="PS50089">
    <property type="entry name" value="ZF_RING_2"/>
    <property type="match status" value="1"/>
</dbReference>
<dbReference type="SMART" id="SM00184">
    <property type="entry name" value="RING"/>
    <property type="match status" value="1"/>
</dbReference>
<evidence type="ECO:0000256" key="14">
    <source>
        <dbReference type="PROSITE-ProRule" id="PRU00175"/>
    </source>
</evidence>
<dbReference type="Bgee" id="ENSLOCG00000012183">
    <property type="expression patterns" value="Expressed in intestine and 7 other cell types or tissues"/>
</dbReference>
<dbReference type="RefSeq" id="XP_015195015.1">
    <property type="nucleotide sequence ID" value="XM_015339529.1"/>
</dbReference>
<evidence type="ECO:0000256" key="11">
    <source>
        <dbReference type="ARBA" id="ARBA00039320"/>
    </source>
</evidence>
<evidence type="ECO:0000256" key="3">
    <source>
        <dbReference type="ARBA" id="ARBA00004906"/>
    </source>
</evidence>
<sequence>MESGTAGGDTPVEFECPICKDVFLDPIYLPCRHAFCRSCVSEALRTRSHCPVCRGPSDGPVTPARDVVQRMESTSGTCAECRSVVFFSQMRHHAQRHCSVLRVARPSPAGPAVTVEGVPVMTFQCPYCEEAGLDELDLLDHCNENHLRDTRRVVCPICSALPHGDPTYQSRNFIGHLILRHGFYMEDFMDTRHDDTINEQAAILASYNALVQ</sequence>
<dbReference type="OrthoDB" id="9049620at2759"/>
<name>W5N2W9_LEPOC</name>
<reference evidence="16" key="2">
    <citation type="submission" date="2025-08" db="UniProtKB">
        <authorList>
            <consortium name="Ensembl"/>
        </authorList>
    </citation>
    <scope>IDENTIFICATION</scope>
</reference>
<dbReference type="GeneID" id="102698387"/>
<reference evidence="17" key="1">
    <citation type="submission" date="2011-12" db="EMBL/GenBank/DDBJ databases">
        <title>The Draft Genome of Lepisosteus oculatus.</title>
        <authorList>
            <consortium name="The Broad Institute Genome Assembly &amp; Analysis Group"/>
            <consortium name="Computational R&amp;D Group"/>
            <consortium name="and Sequencing Platform"/>
            <person name="Di Palma F."/>
            <person name="Alfoldi J."/>
            <person name="Johnson J."/>
            <person name="Berlin A."/>
            <person name="Gnerre S."/>
            <person name="Jaffe D."/>
            <person name="MacCallum I."/>
            <person name="Young S."/>
            <person name="Walker B.J."/>
            <person name="Lander E.S."/>
            <person name="Lindblad-Toh K."/>
        </authorList>
    </citation>
    <scope>NUCLEOTIDE SEQUENCE [LARGE SCALE GENOMIC DNA]</scope>
</reference>
<dbReference type="SUPFAM" id="SSF57850">
    <property type="entry name" value="RING/U-box"/>
    <property type="match status" value="1"/>
</dbReference>
<dbReference type="GO" id="GO:0008270">
    <property type="term" value="F:zinc ion binding"/>
    <property type="evidence" value="ECO:0007669"/>
    <property type="project" value="UniProtKB-KW"/>
</dbReference>
<evidence type="ECO:0000256" key="2">
    <source>
        <dbReference type="ARBA" id="ARBA00004496"/>
    </source>
</evidence>
<dbReference type="Pfam" id="PF05605">
    <property type="entry name" value="zf-Di19"/>
    <property type="match status" value="1"/>
</dbReference>
<accession>W5N2W9</accession>
<dbReference type="eggNOG" id="ENOG502QW3F">
    <property type="taxonomic scope" value="Eukaryota"/>
</dbReference>
<dbReference type="Pfam" id="PF13923">
    <property type="entry name" value="zf-C3HC4_2"/>
    <property type="match status" value="1"/>
</dbReference>
<dbReference type="GO" id="GO:0005737">
    <property type="term" value="C:cytoplasm"/>
    <property type="evidence" value="ECO:0007669"/>
    <property type="project" value="UniProtKB-SubCell"/>
</dbReference>
<dbReference type="PROSITE" id="PS00518">
    <property type="entry name" value="ZF_RING_1"/>
    <property type="match status" value="1"/>
</dbReference>
<dbReference type="InterPro" id="IPR013083">
    <property type="entry name" value="Znf_RING/FYVE/PHD"/>
</dbReference>
<dbReference type="GO" id="GO:0061630">
    <property type="term" value="F:ubiquitin protein ligase activity"/>
    <property type="evidence" value="ECO:0000318"/>
    <property type="project" value="GO_Central"/>
</dbReference>
<dbReference type="AlphaFoldDB" id="W5N2W9"/>
<dbReference type="InParanoid" id="W5N2W9"/>
<reference evidence="16" key="3">
    <citation type="submission" date="2025-09" db="UniProtKB">
        <authorList>
            <consortium name="Ensembl"/>
        </authorList>
    </citation>
    <scope>IDENTIFICATION</scope>
</reference>
<evidence type="ECO:0000256" key="12">
    <source>
        <dbReference type="ARBA" id="ARBA00041350"/>
    </source>
</evidence>
<dbReference type="InterPro" id="IPR017907">
    <property type="entry name" value="Znf_RING_CS"/>
</dbReference>
<dbReference type="GO" id="GO:0006511">
    <property type="term" value="P:ubiquitin-dependent protein catabolic process"/>
    <property type="evidence" value="ECO:0000318"/>
    <property type="project" value="GO_Central"/>
</dbReference>
<feature type="domain" description="RING-type" evidence="15">
    <location>
        <begin position="16"/>
        <end position="54"/>
    </location>
</feature>
<keyword evidence="9" id="KW-0833">Ubl conjugation pathway</keyword>
<comment type="subcellular location">
    <subcellularLocation>
        <location evidence="2">Cytoplasm</location>
    </subcellularLocation>
</comment>
<keyword evidence="6" id="KW-0808">Transferase</keyword>
<keyword evidence="8 14" id="KW-0863">Zinc-finger</keyword>
<evidence type="ECO:0000256" key="8">
    <source>
        <dbReference type="ARBA" id="ARBA00022771"/>
    </source>
</evidence>
<evidence type="ECO:0000256" key="10">
    <source>
        <dbReference type="ARBA" id="ARBA00022833"/>
    </source>
</evidence>